<dbReference type="HOGENOM" id="CLU_2996669_0_0_1"/>
<organism evidence="1 2">
    <name type="scientific">Glarea lozoyensis (strain ATCC 74030 / MF5533)</name>
    <dbReference type="NCBI Taxonomy" id="1104152"/>
    <lineage>
        <taxon>Eukaryota</taxon>
        <taxon>Fungi</taxon>
        <taxon>Dikarya</taxon>
        <taxon>Ascomycota</taxon>
        <taxon>Pezizomycotina</taxon>
        <taxon>Leotiomycetes</taxon>
        <taxon>Helotiales</taxon>
        <taxon>Helotiaceae</taxon>
        <taxon>Glarea</taxon>
    </lineage>
</organism>
<dbReference type="InParanoid" id="H0EEV9"/>
<comment type="caution">
    <text evidence="1">The sequence shown here is derived from an EMBL/GenBank/DDBJ whole genome shotgun (WGS) entry which is preliminary data.</text>
</comment>
<evidence type="ECO:0000313" key="2">
    <source>
        <dbReference type="Proteomes" id="UP000005446"/>
    </source>
</evidence>
<protein>
    <submittedName>
        <fullName evidence="1">Uncharacterized protein</fullName>
    </submittedName>
</protein>
<dbReference type="EMBL" id="AGUE01000016">
    <property type="protein sequence ID" value="EHL03022.1"/>
    <property type="molecule type" value="Genomic_DNA"/>
</dbReference>
<dbReference type="AlphaFoldDB" id="H0EEV9"/>
<accession>H0EEV9</accession>
<dbReference type="Proteomes" id="UP000005446">
    <property type="component" value="Unassembled WGS sequence"/>
</dbReference>
<reference evidence="1 2" key="1">
    <citation type="journal article" date="2012" name="Eukaryot. Cell">
        <title>Genome sequence of the fungus Glarea lozoyensis: the first genome sequence of a species from the Helotiaceae family.</title>
        <authorList>
            <person name="Youssar L."/>
            <person name="Gruening B.A."/>
            <person name="Erxleben A."/>
            <person name="Guenther S."/>
            <person name="Huettel W."/>
        </authorList>
    </citation>
    <scope>NUCLEOTIDE SEQUENCE [LARGE SCALE GENOMIC DNA]</scope>
    <source>
        <strain evidence="2">ATCC 74030 / MF5533</strain>
    </source>
</reference>
<gene>
    <name evidence="1" type="ORF">M7I_0994</name>
</gene>
<keyword evidence="2" id="KW-1185">Reference proteome</keyword>
<evidence type="ECO:0000313" key="1">
    <source>
        <dbReference type="EMBL" id="EHL03022.1"/>
    </source>
</evidence>
<sequence>MRRFGRVVRGIIFDAKKAAFGVRHLAEVMVHEFAELARCLDAIVWSGFGAIASRGAG</sequence>
<name>H0EEV9_GLAL7</name>
<proteinExistence type="predicted"/>